<dbReference type="EMBL" id="AXCN02002618">
    <property type="status" value="NOT_ANNOTATED_CDS"/>
    <property type="molecule type" value="Genomic_DNA"/>
</dbReference>
<reference evidence="2" key="1">
    <citation type="submission" date="2014-01" db="EMBL/GenBank/DDBJ databases">
        <title>The Genome Sequence of Anopheles farauti FAR1 (V2).</title>
        <authorList>
            <consortium name="The Broad Institute Genomics Platform"/>
            <person name="Neafsey D.E."/>
            <person name="Besansky N."/>
            <person name="Howell P."/>
            <person name="Walton C."/>
            <person name="Young S.K."/>
            <person name="Zeng Q."/>
            <person name="Gargeya S."/>
            <person name="Fitzgerald M."/>
            <person name="Haas B."/>
            <person name="Abouelleil A."/>
            <person name="Allen A.W."/>
            <person name="Alvarado L."/>
            <person name="Arachchi H.M."/>
            <person name="Berlin A.M."/>
            <person name="Chapman S.B."/>
            <person name="Gainer-Dewar J."/>
            <person name="Goldberg J."/>
            <person name="Griggs A."/>
            <person name="Gujja S."/>
            <person name="Hansen M."/>
            <person name="Howarth C."/>
            <person name="Imamovic A."/>
            <person name="Ireland A."/>
            <person name="Larimer J."/>
            <person name="McCowan C."/>
            <person name="Murphy C."/>
            <person name="Pearson M."/>
            <person name="Poon T.W."/>
            <person name="Priest M."/>
            <person name="Roberts A."/>
            <person name="Saif S."/>
            <person name="Shea T."/>
            <person name="Sisk P."/>
            <person name="Sykes S."/>
            <person name="Wortman J."/>
            <person name="Nusbaum C."/>
            <person name="Birren B."/>
        </authorList>
    </citation>
    <scope>NUCLEOTIDE SEQUENCE [LARGE SCALE GENOMIC DNA]</scope>
    <source>
        <strain evidence="2">FAR1</strain>
    </source>
</reference>
<sequence length="140" mass="15860">MQRHRRKDRSERAVPTIQKYLHSAAGGLSVSNNTPVATTNENFYQPCVGGPSSKTGPPVCCRKDEILFQASSMSNPGCYPDSDPDGIEVYKEQQHQPANEEQYRGEELNIQIFKLNIFNNQYNLFGHFETSGSLQLFRFL</sequence>
<reference evidence="1" key="2">
    <citation type="submission" date="2020-05" db="UniProtKB">
        <authorList>
            <consortium name="EnsemblMetazoa"/>
        </authorList>
    </citation>
    <scope>IDENTIFICATION</scope>
    <source>
        <strain evidence="1">FAR1</strain>
    </source>
</reference>
<organism evidence="1 2">
    <name type="scientific">Anopheles farauti</name>
    <dbReference type="NCBI Taxonomy" id="69004"/>
    <lineage>
        <taxon>Eukaryota</taxon>
        <taxon>Metazoa</taxon>
        <taxon>Ecdysozoa</taxon>
        <taxon>Arthropoda</taxon>
        <taxon>Hexapoda</taxon>
        <taxon>Insecta</taxon>
        <taxon>Pterygota</taxon>
        <taxon>Neoptera</taxon>
        <taxon>Endopterygota</taxon>
        <taxon>Diptera</taxon>
        <taxon>Nematocera</taxon>
        <taxon>Culicoidea</taxon>
        <taxon>Culicidae</taxon>
        <taxon>Anophelinae</taxon>
        <taxon>Anopheles</taxon>
    </lineage>
</organism>
<evidence type="ECO:0000313" key="2">
    <source>
        <dbReference type="Proteomes" id="UP000075886"/>
    </source>
</evidence>
<keyword evidence="2" id="KW-1185">Reference proteome</keyword>
<protein>
    <submittedName>
        <fullName evidence="1">Uncharacterized protein</fullName>
    </submittedName>
</protein>
<evidence type="ECO:0000313" key="1">
    <source>
        <dbReference type="EnsemblMetazoa" id="AFAF020693-PA"/>
    </source>
</evidence>
<dbReference type="EnsemblMetazoa" id="AFAF020693-RA">
    <property type="protein sequence ID" value="AFAF020693-PA"/>
    <property type="gene ID" value="AFAF020693"/>
</dbReference>
<dbReference type="EMBL" id="AXCN02002619">
    <property type="status" value="NOT_ANNOTATED_CDS"/>
    <property type="molecule type" value="Genomic_DNA"/>
</dbReference>
<dbReference type="STRING" id="69004.A0A182R0R2"/>
<name>A0A182R0R2_9DIPT</name>
<dbReference type="Proteomes" id="UP000075886">
    <property type="component" value="Unassembled WGS sequence"/>
</dbReference>
<proteinExistence type="predicted"/>
<accession>A0A182R0R2</accession>
<dbReference type="VEuPathDB" id="VectorBase:AFAF020693"/>
<dbReference type="AlphaFoldDB" id="A0A182R0R2"/>